<proteinExistence type="predicted"/>
<reference evidence="1" key="1">
    <citation type="submission" date="2023-04" db="EMBL/GenBank/DDBJ databases">
        <title>A chromosome-level genome assembly of the parasitoid wasp Eretmocerus hayati.</title>
        <authorList>
            <person name="Zhong Y."/>
            <person name="Liu S."/>
            <person name="Liu Y."/>
        </authorList>
    </citation>
    <scope>NUCLEOTIDE SEQUENCE</scope>
    <source>
        <strain evidence="1">ZJU_SS_LIU_2023</strain>
    </source>
</reference>
<evidence type="ECO:0000313" key="2">
    <source>
        <dbReference type="Proteomes" id="UP001239111"/>
    </source>
</evidence>
<dbReference type="Proteomes" id="UP001239111">
    <property type="component" value="Chromosome 4"/>
</dbReference>
<keyword evidence="2" id="KW-1185">Reference proteome</keyword>
<evidence type="ECO:0000313" key="1">
    <source>
        <dbReference type="EMBL" id="KAJ8666005.1"/>
    </source>
</evidence>
<sequence>MEGKKSGVQKRILDMSPLASYAPCGSHSLNLVLCDAAQSSVKSVSLFGYLQRLLTLFSASPQRWEILTEHCIMLTLERLSDTRWEAKVGSVKAVRYQISEVHDALSTLAEKADQKEAANAAARRLSTIPWAVSSTRGAAVERDTVSAILNSRWSILKGSKMLTVVPAVLALTFSYRSNPHSYCGGVGG</sequence>
<organism evidence="1 2">
    <name type="scientific">Eretmocerus hayati</name>
    <dbReference type="NCBI Taxonomy" id="131215"/>
    <lineage>
        <taxon>Eukaryota</taxon>
        <taxon>Metazoa</taxon>
        <taxon>Ecdysozoa</taxon>
        <taxon>Arthropoda</taxon>
        <taxon>Hexapoda</taxon>
        <taxon>Insecta</taxon>
        <taxon>Pterygota</taxon>
        <taxon>Neoptera</taxon>
        <taxon>Endopterygota</taxon>
        <taxon>Hymenoptera</taxon>
        <taxon>Apocrita</taxon>
        <taxon>Proctotrupomorpha</taxon>
        <taxon>Chalcidoidea</taxon>
        <taxon>Aphelinidae</taxon>
        <taxon>Aphelininae</taxon>
        <taxon>Eretmocerus</taxon>
    </lineage>
</organism>
<accession>A0ACC2N4A3</accession>
<comment type="caution">
    <text evidence="1">The sequence shown here is derived from an EMBL/GenBank/DDBJ whole genome shotgun (WGS) entry which is preliminary data.</text>
</comment>
<gene>
    <name evidence="1" type="ORF">QAD02_007667</name>
</gene>
<name>A0ACC2N4A3_9HYME</name>
<dbReference type="EMBL" id="CM056744">
    <property type="protein sequence ID" value="KAJ8666005.1"/>
    <property type="molecule type" value="Genomic_DNA"/>
</dbReference>
<protein>
    <submittedName>
        <fullName evidence="1">Uncharacterized protein</fullName>
    </submittedName>
</protein>